<dbReference type="PANTHER" id="PTHR30472">
    <property type="entry name" value="FERRIC ENTEROBACTIN TRANSPORT SYSTEM PERMEASE PROTEIN"/>
    <property type="match status" value="1"/>
</dbReference>
<dbReference type="RefSeq" id="WP_377259488.1">
    <property type="nucleotide sequence ID" value="NZ_JBHMAA010000011.1"/>
</dbReference>
<feature type="transmembrane region" description="Helical" evidence="8">
    <location>
        <begin position="92"/>
        <end position="111"/>
    </location>
</feature>
<comment type="subcellular location">
    <subcellularLocation>
        <location evidence="1">Cell membrane</location>
        <topology evidence="1">Multi-pass membrane protein</topology>
    </subcellularLocation>
</comment>
<dbReference type="Pfam" id="PF01032">
    <property type="entry name" value="FecCD"/>
    <property type="match status" value="1"/>
</dbReference>
<dbReference type="InterPro" id="IPR037294">
    <property type="entry name" value="ABC_BtuC-like"/>
</dbReference>
<keyword evidence="3" id="KW-0813">Transport</keyword>
<dbReference type="CDD" id="cd06550">
    <property type="entry name" value="TM_ABC_iron-siderophores_like"/>
    <property type="match status" value="1"/>
</dbReference>
<accession>A0ABV6AI85</accession>
<reference evidence="9 10" key="1">
    <citation type="submission" date="2024-09" db="EMBL/GenBank/DDBJ databases">
        <authorList>
            <person name="Sun Q."/>
            <person name="Mori K."/>
        </authorList>
    </citation>
    <scope>NUCLEOTIDE SEQUENCE [LARGE SCALE GENOMIC DNA]</scope>
    <source>
        <strain evidence="9 10">TBRC 4938</strain>
    </source>
</reference>
<dbReference type="EMBL" id="JBHMAA010000011">
    <property type="protein sequence ID" value="MFB9949058.1"/>
    <property type="molecule type" value="Genomic_DNA"/>
</dbReference>
<dbReference type="InterPro" id="IPR000522">
    <property type="entry name" value="ABC_transptr_permease_BtuC"/>
</dbReference>
<keyword evidence="10" id="KW-1185">Reference proteome</keyword>
<proteinExistence type="inferred from homology"/>
<dbReference type="Proteomes" id="UP001589692">
    <property type="component" value="Unassembled WGS sequence"/>
</dbReference>
<evidence type="ECO:0000256" key="3">
    <source>
        <dbReference type="ARBA" id="ARBA00022448"/>
    </source>
</evidence>
<feature type="transmembrane region" description="Helical" evidence="8">
    <location>
        <begin position="305"/>
        <end position="323"/>
    </location>
</feature>
<gene>
    <name evidence="9" type="ORF">ACFFP0_09385</name>
</gene>
<organism evidence="9 10">
    <name type="scientific">Rhizobium puerariae</name>
    <dbReference type="NCBI Taxonomy" id="1585791"/>
    <lineage>
        <taxon>Bacteria</taxon>
        <taxon>Pseudomonadati</taxon>
        <taxon>Pseudomonadota</taxon>
        <taxon>Alphaproteobacteria</taxon>
        <taxon>Hyphomicrobiales</taxon>
        <taxon>Rhizobiaceae</taxon>
        <taxon>Rhizobium/Agrobacterium group</taxon>
        <taxon>Rhizobium</taxon>
    </lineage>
</organism>
<evidence type="ECO:0000256" key="7">
    <source>
        <dbReference type="ARBA" id="ARBA00023136"/>
    </source>
</evidence>
<dbReference type="PANTHER" id="PTHR30472:SF1">
    <property type="entry name" value="FE(3+) DICITRATE TRANSPORT SYSTEM PERMEASE PROTEIN FECC-RELATED"/>
    <property type="match status" value="1"/>
</dbReference>
<evidence type="ECO:0000256" key="1">
    <source>
        <dbReference type="ARBA" id="ARBA00004651"/>
    </source>
</evidence>
<feature type="transmembrane region" description="Helical" evidence="8">
    <location>
        <begin position="149"/>
        <end position="171"/>
    </location>
</feature>
<keyword evidence="6 8" id="KW-1133">Transmembrane helix</keyword>
<comment type="similarity">
    <text evidence="2">Belongs to the binding-protein-dependent transport system permease family. FecCD subfamily.</text>
</comment>
<feature type="transmembrane region" description="Helical" evidence="8">
    <location>
        <begin position="191"/>
        <end position="208"/>
    </location>
</feature>
<keyword evidence="7 8" id="KW-0472">Membrane</keyword>
<sequence length="331" mass="33537">MAAKRSLWFLMALGCLCVTVAASLAVGSRPVSPGALFEAVLSGDWHGDGMAMLSLRLPRTLLGLLSGSALGMAGVVLQALTRNPLADPGILGINAGAAFMMVLGGGLFGLTGWNAHIWLSFAGAAVAALIVHGIGFYGPRGGIPVRLTLAGVAVGAMLGGVINAVLLLDPVSFDRMRGWSAGTLAAPNLEAPLAIAPFVSVGLLLALACGRSLNALSLGEDIATAMGVGVLRTRTAGGLAATLLAGAATAGTGPIAFVGLLVPHMVRSFTGADQRWTLAFTLVLSPALLLMADILGRIVMRPGELPAGLVMAVIGAPVFVLLIRRERSIAL</sequence>
<evidence type="ECO:0000256" key="6">
    <source>
        <dbReference type="ARBA" id="ARBA00022989"/>
    </source>
</evidence>
<feature type="transmembrane region" description="Helical" evidence="8">
    <location>
        <begin position="239"/>
        <end position="266"/>
    </location>
</feature>
<protein>
    <submittedName>
        <fullName evidence="9">FecCD family ABC transporter permease</fullName>
    </submittedName>
</protein>
<name>A0ABV6AI85_9HYPH</name>
<evidence type="ECO:0000313" key="10">
    <source>
        <dbReference type="Proteomes" id="UP001589692"/>
    </source>
</evidence>
<evidence type="ECO:0000256" key="8">
    <source>
        <dbReference type="SAM" id="Phobius"/>
    </source>
</evidence>
<keyword evidence="4" id="KW-1003">Cell membrane</keyword>
<comment type="caution">
    <text evidence="9">The sequence shown here is derived from an EMBL/GenBank/DDBJ whole genome shotgun (WGS) entry which is preliminary data.</text>
</comment>
<feature type="transmembrane region" description="Helical" evidence="8">
    <location>
        <begin position="60"/>
        <end position="80"/>
    </location>
</feature>
<feature type="transmembrane region" description="Helical" evidence="8">
    <location>
        <begin position="117"/>
        <end position="137"/>
    </location>
</feature>
<dbReference type="Gene3D" id="1.10.3470.10">
    <property type="entry name" value="ABC transporter involved in vitamin B12 uptake, BtuC"/>
    <property type="match status" value="1"/>
</dbReference>
<evidence type="ECO:0000256" key="4">
    <source>
        <dbReference type="ARBA" id="ARBA00022475"/>
    </source>
</evidence>
<feature type="transmembrane region" description="Helical" evidence="8">
    <location>
        <begin position="278"/>
        <end position="299"/>
    </location>
</feature>
<evidence type="ECO:0000256" key="5">
    <source>
        <dbReference type="ARBA" id="ARBA00022692"/>
    </source>
</evidence>
<evidence type="ECO:0000313" key="9">
    <source>
        <dbReference type="EMBL" id="MFB9949058.1"/>
    </source>
</evidence>
<dbReference type="SUPFAM" id="SSF81345">
    <property type="entry name" value="ABC transporter involved in vitamin B12 uptake, BtuC"/>
    <property type="match status" value="1"/>
</dbReference>
<keyword evidence="5 8" id="KW-0812">Transmembrane</keyword>
<evidence type="ECO:0000256" key="2">
    <source>
        <dbReference type="ARBA" id="ARBA00007935"/>
    </source>
</evidence>